<keyword evidence="4" id="KW-1185">Reference proteome</keyword>
<protein>
    <recommendedName>
        <fullName evidence="5">Secreted protein</fullName>
    </recommendedName>
</protein>
<accession>A0A918CUM1</accession>
<dbReference type="EMBL" id="BMML01000017">
    <property type="protein sequence ID" value="GGN28923.1"/>
    <property type="molecule type" value="Genomic_DNA"/>
</dbReference>
<sequence length="361" mass="38346">MADDEAHFAEGEQVLHAMTSSSRFAVAGLLSGVLVLIAAGSASATWPPSEGSQGNTKQSGSSNAGTLVSRVTYSGSVRSKSSGTAVQPVTDWTPPACWYEPRSVAEFKDYVETMYTDTINAPGQANYAKTAVGQFRDIYKDGKYKNYNEDEADEGNWWVAVQNPDRMDDPASWECSDLPFWVANNQDPGVPQAVTPKILAEAAYDAIQLPDTRVTLAPADITKVNLATWAWLDKAEFKPVSVTASLNAGGLNIQATTTAKPVSLKLEPGTGDAETIPASGVCTLNADHSIGEPYAKGKADQTPPCGIRYLRSSGDGTYHLKATITWQISWSGTGGAGGDLPDGTFGTTQDIKVQEAQAVNR</sequence>
<keyword evidence="2" id="KW-0472">Membrane</keyword>
<reference evidence="3" key="2">
    <citation type="submission" date="2020-09" db="EMBL/GenBank/DDBJ databases">
        <authorList>
            <person name="Sun Q."/>
            <person name="Zhou Y."/>
        </authorList>
    </citation>
    <scope>NUCLEOTIDE SEQUENCE</scope>
    <source>
        <strain evidence="3">CGMCC 4.7110</strain>
    </source>
</reference>
<evidence type="ECO:0008006" key="5">
    <source>
        <dbReference type="Google" id="ProtNLM"/>
    </source>
</evidence>
<keyword evidence="2" id="KW-1133">Transmembrane helix</keyword>
<reference evidence="3" key="1">
    <citation type="journal article" date="2014" name="Int. J. Syst. Evol. Microbiol.">
        <title>Complete genome sequence of Corynebacterium casei LMG S-19264T (=DSM 44701T), isolated from a smear-ripened cheese.</title>
        <authorList>
            <consortium name="US DOE Joint Genome Institute (JGI-PGF)"/>
            <person name="Walter F."/>
            <person name="Albersmeier A."/>
            <person name="Kalinowski J."/>
            <person name="Ruckert C."/>
        </authorList>
    </citation>
    <scope>NUCLEOTIDE SEQUENCE</scope>
    <source>
        <strain evidence="3">CGMCC 4.7110</strain>
    </source>
</reference>
<feature type="transmembrane region" description="Helical" evidence="2">
    <location>
        <begin position="24"/>
        <end position="46"/>
    </location>
</feature>
<organism evidence="3 4">
    <name type="scientific">Streptomyces fuscichromogenes</name>
    <dbReference type="NCBI Taxonomy" id="1324013"/>
    <lineage>
        <taxon>Bacteria</taxon>
        <taxon>Bacillati</taxon>
        <taxon>Actinomycetota</taxon>
        <taxon>Actinomycetes</taxon>
        <taxon>Kitasatosporales</taxon>
        <taxon>Streptomycetaceae</taxon>
        <taxon>Streptomyces</taxon>
    </lineage>
</organism>
<dbReference type="AlphaFoldDB" id="A0A918CUM1"/>
<evidence type="ECO:0000313" key="4">
    <source>
        <dbReference type="Proteomes" id="UP000653411"/>
    </source>
</evidence>
<evidence type="ECO:0000313" key="3">
    <source>
        <dbReference type="EMBL" id="GGN28923.1"/>
    </source>
</evidence>
<keyword evidence="2" id="KW-0812">Transmembrane</keyword>
<evidence type="ECO:0000256" key="2">
    <source>
        <dbReference type="SAM" id="Phobius"/>
    </source>
</evidence>
<gene>
    <name evidence="3" type="ORF">GCM10011578_065250</name>
</gene>
<evidence type="ECO:0000256" key="1">
    <source>
        <dbReference type="SAM" id="MobiDB-lite"/>
    </source>
</evidence>
<comment type="caution">
    <text evidence="3">The sequence shown here is derived from an EMBL/GenBank/DDBJ whole genome shotgun (WGS) entry which is preliminary data.</text>
</comment>
<name>A0A918CUM1_9ACTN</name>
<feature type="region of interest" description="Disordered" evidence="1">
    <location>
        <begin position="45"/>
        <end position="64"/>
    </location>
</feature>
<dbReference type="Proteomes" id="UP000653411">
    <property type="component" value="Unassembled WGS sequence"/>
</dbReference>
<proteinExistence type="predicted"/>